<feature type="compositionally biased region" description="Basic and acidic residues" evidence="1">
    <location>
        <begin position="58"/>
        <end position="68"/>
    </location>
</feature>
<feature type="compositionally biased region" description="Basic and acidic residues" evidence="1">
    <location>
        <begin position="390"/>
        <end position="399"/>
    </location>
</feature>
<feature type="compositionally biased region" description="Basic and acidic residues" evidence="1">
    <location>
        <begin position="161"/>
        <end position="172"/>
    </location>
</feature>
<reference evidence="2 3" key="1">
    <citation type="submission" date="2017-11" db="EMBL/GenBank/DDBJ databases">
        <authorList>
            <person name="Kracher B."/>
        </authorList>
    </citation>
    <scope>NUCLEOTIDE SEQUENCE [LARGE SCALE GENOMIC DNA]</scope>
    <source>
        <strain evidence="2 3">RACE1</strain>
    </source>
</reference>
<feature type="compositionally biased region" description="Polar residues" evidence="1">
    <location>
        <begin position="569"/>
        <end position="578"/>
    </location>
</feature>
<feature type="region of interest" description="Disordered" evidence="1">
    <location>
        <begin position="954"/>
        <end position="987"/>
    </location>
</feature>
<feature type="compositionally biased region" description="Polar residues" evidence="1">
    <location>
        <begin position="362"/>
        <end position="375"/>
    </location>
</feature>
<feature type="region of interest" description="Disordered" evidence="1">
    <location>
        <begin position="563"/>
        <end position="587"/>
    </location>
</feature>
<feature type="compositionally biased region" description="Low complexity" evidence="1">
    <location>
        <begin position="483"/>
        <end position="505"/>
    </location>
</feature>
<feature type="region of interest" description="Disordered" evidence="1">
    <location>
        <begin position="1087"/>
        <end position="1123"/>
    </location>
</feature>
<feature type="compositionally biased region" description="Polar residues" evidence="1">
    <location>
        <begin position="737"/>
        <end position="750"/>
    </location>
</feature>
<feature type="compositionally biased region" description="Polar residues" evidence="1">
    <location>
        <begin position="817"/>
        <end position="831"/>
    </location>
</feature>
<accession>A0A383UJ81</accession>
<dbReference type="AlphaFoldDB" id="A0A383UJ81"/>
<proteinExistence type="predicted"/>
<organism evidence="2 3">
    <name type="scientific">Blumeria hordei</name>
    <name type="common">Barley powdery mildew</name>
    <name type="synonym">Blumeria graminis f. sp. hordei</name>
    <dbReference type="NCBI Taxonomy" id="2867405"/>
    <lineage>
        <taxon>Eukaryota</taxon>
        <taxon>Fungi</taxon>
        <taxon>Dikarya</taxon>
        <taxon>Ascomycota</taxon>
        <taxon>Pezizomycotina</taxon>
        <taxon>Leotiomycetes</taxon>
        <taxon>Erysiphales</taxon>
        <taxon>Erysiphaceae</taxon>
        <taxon>Blumeria</taxon>
    </lineage>
</organism>
<evidence type="ECO:0000313" key="3">
    <source>
        <dbReference type="Proteomes" id="UP000275772"/>
    </source>
</evidence>
<feature type="region of interest" description="Disordered" evidence="1">
    <location>
        <begin position="451"/>
        <end position="531"/>
    </location>
</feature>
<feature type="compositionally biased region" description="Polar residues" evidence="1">
    <location>
        <begin position="917"/>
        <end position="928"/>
    </location>
</feature>
<feature type="compositionally biased region" description="Polar residues" evidence="1">
    <location>
        <begin position="1107"/>
        <end position="1120"/>
    </location>
</feature>
<evidence type="ECO:0000313" key="2">
    <source>
        <dbReference type="EMBL" id="SZF00353.1"/>
    </source>
</evidence>
<protein>
    <submittedName>
        <fullName evidence="2">Uncharacterized protein</fullName>
    </submittedName>
</protein>
<sequence>MANTDKNHNRFFHLQTKMNRFRKRREAREALEGFPRPSNESDTPSITPVKKTFRRGKKTAETEPKAEIDLSSALPSTEEFRTSLLMSGLSARFSMLREQDDPKSKKGKASDDSVLYPKRQSRMNDFGFSARGLSDIAEVSSMHSLTRQPTMTESVNIRNFDKNGRSTQDHNLSRSVMNRSRPGEGNILFGGRQKINVGNRVLYDDDVRLSSFQKQRKRERELLRQEIDLEESQPSFLKSNSPSCYSHTDQKNKLIYEHQHSNSSNTPRDYTIPTATDSDRNIAGSSEPIKTRNRRLYETGLENHLHQQHSIAMSRIDTISQQRSHIFSVPSPKPSPTSSAVENYGWTTEQSAEIFKSHNFIDMTSNRGPSTQNYGIASPPLSPPSNENDEGSHYHRQNSEKSTNIQACAQTKAYNIVKDNPKHHDIIESSKNQRSENSPTLKEYELHQNISERNRSQSDSSHGSSQYNLSSSLRGNLAPEQPSGSSQSKSISVPLEPTTSSSTPPLFTMLPRDHESLSKPLPPPKDDINPKYLGLLSFHHQHQAKPRRPSISQHPLYRSHKSDFEANSEIDTNPTQKRPTPLKDSNLASQNHIASSEINGMVRQHMRFESNASSVYGAVTENNPLSSLDHLISSSFNEYTSIGNPWENTADDNCDEIHKDNLETNLAKQSDQNTPYIFLRSSENADANENIVPFDKETSYFHTRQASTDSEREQKDLMNEFANRRRHVKEKMRSFVESDNSLASPSQTVETPRESTPKNSAFGILRTKNSRGSVKPKDGQSKTLKMLGLGNVTSSSTVSTRFQISEESVEDDEASSTIGRSSITSLTSASRQTRRDQERQMPIASKKLETESSDSSWNAQTAKNQPRQQQSSLPFNNDRTLRVANPYSTLTGAHSEENISAEKTSAAKSTEARPNNIDRSNTTPNFGSIISKYTSSHYESDQSKLGYLEPKSLTSNTANELPSNRSVSSKDFTNTRQPSTNMYPSSQMMNSAQFNSVSTDNTYSLNNTHNVSEHISENFRLKPSSSKASLAPSIPAYDKFQFRPPPIPLVNPRRRQALNQPRTGYMTEVADSKDILSRDLRSCSSPFIESHHATRNRSKVEPRQDSGALQTNSGDASSLNYWRRPETWNTERRALVLPGDNTNQSRRINGGALS</sequence>
<feature type="region of interest" description="Disordered" evidence="1">
    <location>
        <begin position="161"/>
        <end position="190"/>
    </location>
</feature>
<evidence type="ECO:0000256" key="1">
    <source>
        <dbReference type="SAM" id="MobiDB-lite"/>
    </source>
</evidence>
<feature type="compositionally biased region" description="Polar residues" evidence="1">
    <location>
        <begin position="853"/>
        <end position="878"/>
    </location>
</feature>
<feature type="compositionally biased region" description="Polar residues" evidence="1">
    <location>
        <begin position="791"/>
        <end position="803"/>
    </location>
</feature>
<dbReference type="EMBL" id="UNSH01000009">
    <property type="protein sequence ID" value="SZF00353.1"/>
    <property type="molecule type" value="Genomic_DNA"/>
</dbReference>
<feature type="region of interest" description="Disordered" evidence="1">
    <location>
        <begin position="732"/>
        <end position="928"/>
    </location>
</feature>
<feature type="region of interest" description="Disordered" evidence="1">
    <location>
        <begin position="30"/>
        <end position="73"/>
    </location>
</feature>
<dbReference type="VEuPathDB" id="FungiDB:BLGHR1_11088"/>
<dbReference type="Proteomes" id="UP000275772">
    <property type="component" value="Unassembled WGS sequence"/>
</dbReference>
<gene>
    <name evidence="2" type="ORF">BLGHR1_11088</name>
</gene>
<feature type="region of interest" description="Disordered" evidence="1">
    <location>
        <begin position="362"/>
        <end position="405"/>
    </location>
</feature>
<name>A0A383UJ81_BLUHO</name>